<dbReference type="EMBL" id="CP036316">
    <property type="protein sequence ID" value="QDT65832.1"/>
    <property type="molecule type" value="Genomic_DNA"/>
</dbReference>
<dbReference type="SUPFAM" id="SSF111369">
    <property type="entry name" value="HlyD-like secretion proteins"/>
    <property type="match status" value="1"/>
</dbReference>
<evidence type="ECO:0000256" key="2">
    <source>
        <dbReference type="SAM" id="Coils"/>
    </source>
</evidence>
<keyword evidence="5" id="KW-1185">Reference proteome</keyword>
<proteinExistence type="inferred from homology"/>
<dbReference type="OrthoDB" id="259859at2"/>
<accession>A0A517TBS8</accession>
<comment type="similarity">
    <text evidence="1">Belongs to the membrane fusion protein (MFP) (TC 8.A.1) family.</text>
</comment>
<evidence type="ECO:0000313" key="5">
    <source>
        <dbReference type="Proteomes" id="UP000319976"/>
    </source>
</evidence>
<dbReference type="PANTHER" id="PTHR30469">
    <property type="entry name" value="MULTIDRUG RESISTANCE PROTEIN MDTA"/>
    <property type="match status" value="1"/>
</dbReference>
<sequence length="444" mass="49439">MVSRILLSAIVSGVVLVVGAMGYMGLASLKEPPSERAIVEQVYNVDVYQAESLKLREIVAGFGTARADREVTIAAQVSGEIVSISDALEEGGRFPGPSSEANKDSENLLVAIDQQTYSARVNQLKGRLEETRAQIRSLKKESANNDRMLVKARKDFDHYQQEYTRIKDLRTRNVTTDSSVTTAELELSKYEDVLIKLENEGELIPIRIQQMERTLEAVQEELRAAELDEERTRISAPFAGVLCEVFVELGQYVRAGDPIACLTDPQRVEIPVALSLQDFAKIEADIHEAPFPQVRLAINETDPALWTGEVVRASPKADEQSRTIMVYVLVDNANQQTPLMPGTFVQARIDGPVREDAILIPRDTLRQQMAFVINDQNKVEQRLIEQSETLGSFLHVHHGVNDGERLVLTNLDAMHAGATVNPQQVRCFADEMNQATRSFVVPMD</sequence>
<evidence type="ECO:0000256" key="1">
    <source>
        <dbReference type="ARBA" id="ARBA00009477"/>
    </source>
</evidence>
<dbReference type="InterPro" id="IPR006143">
    <property type="entry name" value="RND_pump_MFP"/>
</dbReference>
<feature type="coiled-coil region" evidence="2">
    <location>
        <begin position="114"/>
        <end position="148"/>
    </location>
</feature>
<evidence type="ECO:0000259" key="3">
    <source>
        <dbReference type="Pfam" id="PF25967"/>
    </source>
</evidence>
<dbReference type="AlphaFoldDB" id="A0A517TBS8"/>
<name>A0A517TBS8_9PLAN</name>
<dbReference type="Gene3D" id="2.40.30.170">
    <property type="match status" value="1"/>
</dbReference>
<dbReference type="Proteomes" id="UP000319976">
    <property type="component" value="Chromosome"/>
</dbReference>
<keyword evidence="2" id="KW-0175">Coiled coil</keyword>
<gene>
    <name evidence="4" type="primary">ttgA</name>
    <name evidence="4" type="ORF">V22_30940</name>
</gene>
<dbReference type="Pfam" id="PF25967">
    <property type="entry name" value="RND-MFP_C"/>
    <property type="match status" value="1"/>
</dbReference>
<dbReference type="Gene3D" id="2.40.420.20">
    <property type="match status" value="1"/>
</dbReference>
<dbReference type="Gene3D" id="1.10.287.470">
    <property type="entry name" value="Helix hairpin bin"/>
    <property type="match status" value="1"/>
</dbReference>
<protein>
    <submittedName>
        <fullName evidence="4">Toluene efflux pump periplasmic linker protein TtgA</fullName>
    </submittedName>
</protein>
<dbReference type="GO" id="GO:1990281">
    <property type="term" value="C:efflux pump complex"/>
    <property type="evidence" value="ECO:0007669"/>
    <property type="project" value="TreeGrafter"/>
</dbReference>
<organism evidence="4 5">
    <name type="scientific">Calycomorphotria hydatis</name>
    <dbReference type="NCBI Taxonomy" id="2528027"/>
    <lineage>
        <taxon>Bacteria</taxon>
        <taxon>Pseudomonadati</taxon>
        <taxon>Planctomycetota</taxon>
        <taxon>Planctomycetia</taxon>
        <taxon>Planctomycetales</taxon>
        <taxon>Planctomycetaceae</taxon>
        <taxon>Calycomorphotria</taxon>
    </lineage>
</organism>
<dbReference type="Gene3D" id="2.40.50.100">
    <property type="match status" value="1"/>
</dbReference>
<dbReference type="GO" id="GO:0015562">
    <property type="term" value="F:efflux transmembrane transporter activity"/>
    <property type="evidence" value="ECO:0007669"/>
    <property type="project" value="TreeGrafter"/>
</dbReference>
<dbReference type="RefSeq" id="WP_145264412.1">
    <property type="nucleotide sequence ID" value="NZ_CP036316.1"/>
</dbReference>
<feature type="coiled-coil region" evidence="2">
    <location>
        <begin position="180"/>
        <end position="235"/>
    </location>
</feature>
<dbReference type="KEGG" id="chya:V22_30940"/>
<dbReference type="InterPro" id="IPR058627">
    <property type="entry name" value="MdtA-like_C"/>
</dbReference>
<dbReference type="NCBIfam" id="TIGR01730">
    <property type="entry name" value="RND_mfp"/>
    <property type="match status" value="1"/>
</dbReference>
<evidence type="ECO:0000313" key="4">
    <source>
        <dbReference type="EMBL" id="QDT65832.1"/>
    </source>
</evidence>
<feature type="domain" description="Multidrug resistance protein MdtA-like C-terminal permuted SH3" evidence="3">
    <location>
        <begin position="357"/>
        <end position="412"/>
    </location>
</feature>
<reference evidence="4 5" key="1">
    <citation type="submission" date="2019-02" db="EMBL/GenBank/DDBJ databases">
        <title>Deep-cultivation of Planctomycetes and their phenomic and genomic characterization uncovers novel biology.</title>
        <authorList>
            <person name="Wiegand S."/>
            <person name="Jogler M."/>
            <person name="Boedeker C."/>
            <person name="Pinto D."/>
            <person name="Vollmers J."/>
            <person name="Rivas-Marin E."/>
            <person name="Kohn T."/>
            <person name="Peeters S.H."/>
            <person name="Heuer A."/>
            <person name="Rast P."/>
            <person name="Oberbeckmann S."/>
            <person name="Bunk B."/>
            <person name="Jeske O."/>
            <person name="Meyerdierks A."/>
            <person name="Storesund J.E."/>
            <person name="Kallscheuer N."/>
            <person name="Luecker S."/>
            <person name="Lage O.M."/>
            <person name="Pohl T."/>
            <person name="Merkel B.J."/>
            <person name="Hornburger P."/>
            <person name="Mueller R.-W."/>
            <person name="Bruemmer F."/>
            <person name="Labrenz M."/>
            <person name="Spormann A.M."/>
            <person name="Op den Camp H."/>
            <person name="Overmann J."/>
            <person name="Amann R."/>
            <person name="Jetten M.S.M."/>
            <person name="Mascher T."/>
            <person name="Medema M.H."/>
            <person name="Devos D.P."/>
            <person name="Kaster A.-K."/>
            <person name="Ovreas L."/>
            <person name="Rohde M."/>
            <person name="Galperin M.Y."/>
            <person name="Jogler C."/>
        </authorList>
    </citation>
    <scope>NUCLEOTIDE SEQUENCE [LARGE SCALE GENOMIC DNA]</scope>
    <source>
        <strain evidence="4 5">V22</strain>
    </source>
</reference>